<name>A0A1H0E9P9_9BACT</name>
<dbReference type="PANTHER" id="PTHR21342">
    <property type="entry name" value="PHOSPHOPANTETHEINE ADENYLYLTRANSFERASE"/>
    <property type="match status" value="1"/>
</dbReference>
<dbReference type="NCBIfam" id="TIGR01510">
    <property type="entry name" value="coaD_prev_kdtB"/>
    <property type="match status" value="1"/>
</dbReference>
<comment type="cofactor">
    <cofactor evidence="9">
        <name>Mg(2+)</name>
        <dbReference type="ChEBI" id="CHEBI:18420"/>
    </cofactor>
</comment>
<evidence type="ECO:0000256" key="3">
    <source>
        <dbReference type="ARBA" id="ARBA00022695"/>
    </source>
</evidence>
<feature type="binding site" evidence="9">
    <location>
        <position position="10"/>
    </location>
    <ligand>
        <name>substrate</name>
    </ligand>
</feature>
<evidence type="ECO:0000256" key="7">
    <source>
        <dbReference type="ARBA" id="ARBA00022993"/>
    </source>
</evidence>
<keyword evidence="12" id="KW-1185">Reference proteome</keyword>
<evidence type="ECO:0000256" key="2">
    <source>
        <dbReference type="ARBA" id="ARBA00022679"/>
    </source>
</evidence>
<dbReference type="RefSeq" id="WP_092065480.1">
    <property type="nucleotide sequence ID" value="NZ_FNIN01000007.1"/>
</dbReference>
<feature type="domain" description="Cytidyltransferase-like" evidence="10">
    <location>
        <begin position="6"/>
        <end position="134"/>
    </location>
</feature>
<evidence type="ECO:0000313" key="12">
    <source>
        <dbReference type="Proteomes" id="UP000199602"/>
    </source>
</evidence>
<organism evidence="11 12">
    <name type="scientific">Desulfonauticus submarinus</name>
    <dbReference type="NCBI Taxonomy" id="206665"/>
    <lineage>
        <taxon>Bacteria</taxon>
        <taxon>Pseudomonadati</taxon>
        <taxon>Thermodesulfobacteriota</taxon>
        <taxon>Desulfovibrionia</taxon>
        <taxon>Desulfovibrionales</taxon>
        <taxon>Desulfonauticaceae</taxon>
        <taxon>Desulfonauticus</taxon>
    </lineage>
</organism>
<dbReference type="Proteomes" id="UP000199602">
    <property type="component" value="Unassembled WGS sequence"/>
</dbReference>
<comment type="subunit">
    <text evidence="9">Homohexamer.</text>
</comment>
<feature type="site" description="Transition state stabilizer" evidence="9">
    <location>
        <position position="18"/>
    </location>
</feature>
<keyword evidence="7 9" id="KW-0173">Coenzyme A biosynthesis</keyword>
<evidence type="ECO:0000313" key="11">
    <source>
        <dbReference type="EMBL" id="SDN79065.1"/>
    </source>
</evidence>
<dbReference type="EC" id="2.7.7.3" evidence="9"/>
<dbReference type="GO" id="GO:0015937">
    <property type="term" value="P:coenzyme A biosynthetic process"/>
    <property type="evidence" value="ECO:0007669"/>
    <property type="project" value="UniProtKB-UniRule"/>
</dbReference>
<dbReference type="PRINTS" id="PR01020">
    <property type="entry name" value="LPSBIOSNTHSS"/>
</dbReference>
<keyword evidence="3 9" id="KW-0548">Nucleotidyltransferase</keyword>
<dbReference type="EMBL" id="FNIN01000007">
    <property type="protein sequence ID" value="SDN79065.1"/>
    <property type="molecule type" value="Genomic_DNA"/>
</dbReference>
<keyword evidence="5 9" id="KW-0067">ATP-binding</keyword>
<keyword evidence="1 9" id="KW-0963">Cytoplasm</keyword>
<dbReference type="OrthoDB" id="9806661at2"/>
<dbReference type="UniPathway" id="UPA00241">
    <property type="reaction ID" value="UER00355"/>
</dbReference>
<evidence type="ECO:0000256" key="1">
    <source>
        <dbReference type="ARBA" id="ARBA00022490"/>
    </source>
</evidence>
<feature type="binding site" evidence="9">
    <location>
        <begin position="89"/>
        <end position="91"/>
    </location>
    <ligand>
        <name>ATP</name>
        <dbReference type="ChEBI" id="CHEBI:30616"/>
    </ligand>
</feature>
<dbReference type="InterPro" id="IPR014729">
    <property type="entry name" value="Rossmann-like_a/b/a_fold"/>
</dbReference>
<evidence type="ECO:0000256" key="5">
    <source>
        <dbReference type="ARBA" id="ARBA00022840"/>
    </source>
</evidence>
<dbReference type="HAMAP" id="MF_00151">
    <property type="entry name" value="PPAT_bact"/>
    <property type="match status" value="1"/>
</dbReference>
<dbReference type="GO" id="GO:0004595">
    <property type="term" value="F:pantetheine-phosphate adenylyltransferase activity"/>
    <property type="evidence" value="ECO:0007669"/>
    <property type="project" value="UniProtKB-UniRule"/>
</dbReference>
<keyword evidence="2 9" id="KW-0808">Transferase</keyword>
<dbReference type="SUPFAM" id="SSF52374">
    <property type="entry name" value="Nucleotidylyl transferase"/>
    <property type="match status" value="1"/>
</dbReference>
<feature type="binding site" evidence="9">
    <location>
        <position position="74"/>
    </location>
    <ligand>
        <name>substrate</name>
    </ligand>
</feature>
<keyword evidence="4 9" id="KW-0547">Nucleotide-binding</keyword>
<evidence type="ECO:0000256" key="6">
    <source>
        <dbReference type="ARBA" id="ARBA00022842"/>
    </source>
</evidence>
<dbReference type="CDD" id="cd02163">
    <property type="entry name" value="PPAT"/>
    <property type="match status" value="1"/>
</dbReference>
<dbReference type="InterPro" id="IPR001980">
    <property type="entry name" value="PPAT"/>
</dbReference>
<feature type="binding site" evidence="9">
    <location>
        <position position="99"/>
    </location>
    <ligand>
        <name>ATP</name>
        <dbReference type="ChEBI" id="CHEBI:30616"/>
    </ligand>
</feature>
<accession>A0A1H0E9P9</accession>
<comment type="function">
    <text evidence="9">Reversibly transfers an adenylyl group from ATP to 4'-phosphopantetheine, yielding dephospho-CoA (dPCoA) and pyrophosphate.</text>
</comment>
<dbReference type="STRING" id="206665.SAMN04488516_10730"/>
<evidence type="ECO:0000259" key="10">
    <source>
        <dbReference type="Pfam" id="PF01467"/>
    </source>
</evidence>
<feature type="binding site" evidence="9">
    <location>
        <begin position="124"/>
        <end position="130"/>
    </location>
    <ligand>
        <name>ATP</name>
        <dbReference type="ChEBI" id="CHEBI:30616"/>
    </ligand>
</feature>
<comment type="pathway">
    <text evidence="9">Cofactor biosynthesis; coenzyme A biosynthesis; CoA from (R)-pantothenate: step 4/5.</text>
</comment>
<dbReference type="PANTHER" id="PTHR21342:SF1">
    <property type="entry name" value="PHOSPHOPANTETHEINE ADENYLYLTRANSFERASE"/>
    <property type="match status" value="1"/>
</dbReference>
<comment type="subcellular location">
    <subcellularLocation>
        <location evidence="9">Cytoplasm</location>
    </subcellularLocation>
</comment>
<comment type="catalytic activity">
    <reaction evidence="8 9">
        <text>(R)-4'-phosphopantetheine + ATP + H(+) = 3'-dephospho-CoA + diphosphate</text>
        <dbReference type="Rhea" id="RHEA:19801"/>
        <dbReference type="ChEBI" id="CHEBI:15378"/>
        <dbReference type="ChEBI" id="CHEBI:30616"/>
        <dbReference type="ChEBI" id="CHEBI:33019"/>
        <dbReference type="ChEBI" id="CHEBI:57328"/>
        <dbReference type="ChEBI" id="CHEBI:61723"/>
        <dbReference type="EC" id="2.7.7.3"/>
    </reaction>
</comment>
<reference evidence="11 12" key="1">
    <citation type="submission" date="2016-10" db="EMBL/GenBank/DDBJ databases">
        <authorList>
            <person name="de Groot N.N."/>
        </authorList>
    </citation>
    <scope>NUCLEOTIDE SEQUENCE [LARGE SCALE GENOMIC DNA]</scope>
    <source>
        <strain evidence="11 12">DSM 15269</strain>
    </source>
</reference>
<evidence type="ECO:0000256" key="4">
    <source>
        <dbReference type="ARBA" id="ARBA00022741"/>
    </source>
</evidence>
<keyword evidence="6 9" id="KW-0460">Magnesium</keyword>
<dbReference type="AlphaFoldDB" id="A0A1H0E9P9"/>
<feature type="binding site" evidence="9">
    <location>
        <begin position="10"/>
        <end position="11"/>
    </location>
    <ligand>
        <name>ATP</name>
        <dbReference type="ChEBI" id="CHEBI:30616"/>
    </ligand>
</feature>
<feature type="binding site" evidence="9">
    <location>
        <position position="42"/>
    </location>
    <ligand>
        <name>substrate</name>
    </ligand>
</feature>
<comment type="similarity">
    <text evidence="9">Belongs to the bacterial CoaD family.</text>
</comment>
<dbReference type="GO" id="GO:0005524">
    <property type="term" value="F:ATP binding"/>
    <property type="evidence" value="ECO:0007669"/>
    <property type="project" value="UniProtKB-KW"/>
</dbReference>
<gene>
    <name evidence="9" type="primary">coaD</name>
    <name evidence="11" type="ORF">SAMN04488516_10730</name>
</gene>
<dbReference type="Gene3D" id="3.40.50.620">
    <property type="entry name" value="HUPs"/>
    <property type="match status" value="1"/>
</dbReference>
<sequence length="161" mass="18210">MEKIAVYPGTFDPLTNGHVSLVKRGLRIFDTIILAIAYNSPKKTLFSLKERVSLAKEVFKNEPKVKVESFEGLLMDYVNKKKAVAILRGLRAVSDFEYEFQMALMNRKLSPEVQTVFLMTDYKWLYISSTIIKEVASLGGNVEGLVPKSIEKALKAKYAKI</sequence>
<dbReference type="InterPro" id="IPR004821">
    <property type="entry name" value="Cyt_trans-like"/>
</dbReference>
<feature type="binding site" evidence="9">
    <location>
        <position position="88"/>
    </location>
    <ligand>
        <name>substrate</name>
    </ligand>
</feature>
<evidence type="ECO:0000256" key="8">
    <source>
        <dbReference type="ARBA" id="ARBA00029346"/>
    </source>
</evidence>
<dbReference type="NCBIfam" id="TIGR00125">
    <property type="entry name" value="cyt_tran_rel"/>
    <property type="match status" value="1"/>
</dbReference>
<feature type="binding site" evidence="9">
    <location>
        <position position="18"/>
    </location>
    <ligand>
        <name>ATP</name>
        <dbReference type="ChEBI" id="CHEBI:30616"/>
    </ligand>
</feature>
<dbReference type="Pfam" id="PF01467">
    <property type="entry name" value="CTP_transf_like"/>
    <property type="match status" value="1"/>
</dbReference>
<evidence type="ECO:0000256" key="9">
    <source>
        <dbReference type="HAMAP-Rule" id="MF_00151"/>
    </source>
</evidence>
<dbReference type="GO" id="GO:0005737">
    <property type="term" value="C:cytoplasm"/>
    <property type="evidence" value="ECO:0007669"/>
    <property type="project" value="UniProtKB-SubCell"/>
</dbReference>
<proteinExistence type="inferred from homology"/>
<protein>
    <recommendedName>
        <fullName evidence="9">Phosphopantetheine adenylyltransferase</fullName>
        <ecNumber evidence="9">2.7.7.3</ecNumber>
    </recommendedName>
    <alternativeName>
        <fullName evidence="9">Dephospho-CoA pyrophosphorylase</fullName>
    </alternativeName>
    <alternativeName>
        <fullName evidence="9">Pantetheine-phosphate adenylyltransferase</fullName>
        <shortName evidence="9">PPAT</shortName>
    </alternativeName>
</protein>